<evidence type="ECO:0000256" key="1">
    <source>
        <dbReference type="ARBA" id="ARBA00010641"/>
    </source>
</evidence>
<dbReference type="InterPro" id="IPR007627">
    <property type="entry name" value="RNA_pol_sigma70_r2"/>
</dbReference>
<dbReference type="RefSeq" id="WP_344901724.1">
    <property type="nucleotide sequence ID" value="NZ_BAAAYO010000001.1"/>
</dbReference>
<dbReference type="Pfam" id="PF04542">
    <property type="entry name" value="Sigma70_r2"/>
    <property type="match status" value="1"/>
</dbReference>
<reference evidence="8 9" key="1">
    <citation type="submission" date="2024-09" db="EMBL/GenBank/DDBJ databases">
        <authorList>
            <person name="Sun Q."/>
            <person name="Mori K."/>
        </authorList>
    </citation>
    <scope>NUCLEOTIDE SEQUENCE [LARGE SCALE GENOMIC DNA]</scope>
    <source>
        <strain evidence="8 9">JCM 12520</strain>
    </source>
</reference>
<dbReference type="Proteomes" id="UP001589619">
    <property type="component" value="Unassembled WGS sequence"/>
</dbReference>
<dbReference type="SUPFAM" id="SSF88946">
    <property type="entry name" value="Sigma2 domain of RNA polymerase sigma factors"/>
    <property type="match status" value="1"/>
</dbReference>
<dbReference type="SUPFAM" id="SSF88659">
    <property type="entry name" value="Sigma3 and sigma4 domains of RNA polymerase sigma factors"/>
    <property type="match status" value="1"/>
</dbReference>
<keyword evidence="5" id="KW-0804">Transcription</keyword>
<accession>A0ABV5VYN9</accession>
<evidence type="ECO:0000256" key="3">
    <source>
        <dbReference type="ARBA" id="ARBA00023082"/>
    </source>
</evidence>
<keyword evidence="9" id="KW-1185">Reference proteome</keyword>
<dbReference type="InterPro" id="IPR013325">
    <property type="entry name" value="RNA_pol_sigma_r2"/>
</dbReference>
<organism evidence="8 9">
    <name type="scientific">Paenibacillus hodogayensis</name>
    <dbReference type="NCBI Taxonomy" id="279208"/>
    <lineage>
        <taxon>Bacteria</taxon>
        <taxon>Bacillati</taxon>
        <taxon>Bacillota</taxon>
        <taxon>Bacilli</taxon>
        <taxon>Bacillales</taxon>
        <taxon>Paenibacillaceae</taxon>
        <taxon>Paenibacillus</taxon>
    </lineage>
</organism>
<keyword evidence="2" id="KW-0805">Transcription regulation</keyword>
<dbReference type="NCBIfam" id="TIGR02937">
    <property type="entry name" value="sigma70-ECF"/>
    <property type="match status" value="1"/>
</dbReference>
<dbReference type="InterPro" id="IPR036388">
    <property type="entry name" value="WH-like_DNA-bd_sf"/>
</dbReference>
<proteinExistence type="inferred from homology"/>
<evidence type="ECO:0000313" key="8">
    <source>
        <dbReference type="EMBL" id="MFB9753326.1"/>
    </source>
</evidence>
<gene>
    <name evidence="8" type="ORF">ACFFNY_17315</name>
</gene>
<dbReference type="InterPro" id="IPR013249">
    <property type="entry name" value="RNA_pol_sigma70_r4_t2"/>
</dbReference>
<dbReference type="EMBL" id="JBHMAG010000012">
    <property type="protein sequence ID" value="MFB9753326.1"/>
    <property type="molecule type" value="Genomic_DNA"/>
</dbReference>
<evidence type="ECO:0000256" key="5">
    <source>
        <dbReference type="ARBA" id="ARBA00023163"/>
    </source>
</evidence>
<comment type="similarity">
    <text evidence="1">Belongs to the sigma-70 factor family. ECF subfamily.</text>
</comment>
<dbReference type="PANTHER" id="PTHR43133">
    <property type="entry name" value="RNA POLYMERASE ECF-TYPE SIGMA FACTO"/>
    <property type="match status" value="1"/>
</dbReference>
<evidence type="ECO:0000259" key="6">
    <source>
        <dbReference type="Pfam" id="PF04542"/>
    </source>
</evidence>
<dbReference type="InterPro" id="IPR014284">
    <property type="entry name" value="RNA_pol_sigma-70_dom"/>
</dbReference>
<name>A0ABV5VYN9_9BACL</name>
<keyword evidence="3" id="KW-0731">Sigma factor</keyword>
<sequence length="189" mass="21989">MDTEEAELELVKRLRKHEAAALESVMDLHADAVYGLVSRILRSVWLKEDIEECVSDVFMACWNKIGDYDPGRGTLRTWLLLIAKFKALDYRRKMSGKTEFDAFPDDSPGAELTERTVLAKEEREEMMRIVNAFSPLDRVIFYKRYFYYESFQTIANSVGLTPKAVECRLSRARKLLKQRLYCDIREGLS</sequence>
<protein>
    <submittedName>
        <fullName evidence="8">Sigma-70 family RNA polymerase sigma factor</fullName>
    </submittedName>
</protein>
<dbReference type="Gene3D" id="1.10.10.10">
    <property type="entry name" value="Winged helix-like DNA-binding domain superfamily/Winged helix DNA-binding domain"/>
    <property type="match status" value="1"/>
</dbReference>
<dbReference type="PANTHER" id="PTHR43133:SF8">
    <property type="entry name" value="RNA POLYMERASE SIGMA FACTOR HI_1459-RELATED"/>
    <property type="match status" value="1"/>
</dbReference>
<feature type="domain" description="RNA polymerase sigma factor 70 region 4 type 2" evidence="7">
    <location>
        <begin position="124"/>
        <end position="176"/>
    </location>
</feature>
<dbReference type="Pfam" id="PF08281">
    <property type="entry name" value="Sigma70_r4_2"/>
    <property type="match status" value="1"/>
</dbReference>
<dbReference type="InterPro" id="IPR013324">
    <property type="entry name" value="RNA_pol_sigma_r3/r4-like"/>
</dbReference>
<keyword evidence="4" id="KW-0238">DNA-binding</keyword>
<evidence type="ECO:0000313" key="9">
    <source>
        <dbReference type="Proteomes" id="UP001589619"/>
    </source>
</evidence>
<evidence type="ECO:0000259" key="7">
    <source>
        <dbReference type="Pfam" id="PF08281"/>
    </source>
</evidence>
<dbReference type="InterPro" id="IPR039425">
    <property type="entry name" value="RNA_pol_sigma-70-like"/>
</dbReference>
<evidence type="ECO:0000256" key="4">
    <source>
        <dbReference type="ARBA" id="ARBA00023125"/>
    </source>
</evidence>
<comment type="caution">
    <text evidence="8">The sequence shown here is derived from an EMBL/GenBank/DDBJ whole genome shotgun (WGS) entry which is preliminary data.</text>
</comment>
<feature type="domain" description="RNA polymerase sigma-70 region 2" evidence="6">
    <location>
        <begin position="28"/>
        <end position="93"/>
    </location>
</feature>
<evidence type="ECO:0000256" key="2">
    <source>
        <dbReference type="ARBA" id="ARBA00023015"/>
    </source>
</evidence>
<dbReference type="Gene3D" id="1.10.1740.10">
    <property type="match status" value="1"/>
</dbReference>